<dbReference type="PROSITE" id="PS51387">
    <property type="entry name" value="FAD_PCMH"/>
    <property type="match status" value="1"/>
</dbReference>
<dbReference type="Pfam" id="PF01565">
    <property type="entry name" value="FAD_binding_4"/>
    <property type="match status" value="1"/>
</dbReference>
<accession>A0ABZ2RZV0</accession>
<dbReference type="InterPro" id="IPR036318">
    <property type="entry name" value="FAD-bd_PCMH-like_sf"/>
</dbReference>
<feature type="domain" description="FAD-binding PCMH-type" evidence="4">
    <location>
        <begin position="38"/>
        <end position="220"/>
    </location>
</feature>
<evidence type="ECO:0000259" key="4">
    <source>
        <dbReference type="PROSITE" id="PS51387"/>
    </source>
</evidence>
<dbReference type="InterPro" id="IPR016166">
    <property type="entry name" value="FAD-bd_PCMH"/>
</dbReference>
<dbReference type="InterPro" id="IPR016171">
    <property type="entry name" value="Vanillyl_alc_oxidase_C-sub2"/>
</dbReference>
<dbReference type="Gene3D" id="3.30.70.2190">
    <property type="match status" value="1"/>
</dbReference>
<sequence length="475" mass="50136">MTNGITLLDALAQTLGADAILHSEADLAGYIEDWRGRYKGPALCVALPGDTRQVSEIVRLCREHGTPVLPQGGNTSLCGGAVPAAEGRPPVIVNLSRMRRIRRVDAANNSMEVEAGCVLAAVQAAAAAEGRLYPVSLGAEGSCQIGGTIATNAGGTGVLRYGNTRDNVLGLEVVLPDGAIWNGLTALRKNNTGYDLKHLFIGAEGTMGIVTAAVLKLHPLPTAHAVAWLAPESPQAALDILGLFQRACGSRLSAFEMIDSNQLDVVMAHVPGRKNPLADAHPWHVLVELSDTGDDAALQDLLQRILEQASERGLLRDAVVANSGAQRAALWEVRHSVSEGNKKAGVGLTTDTAVPVSAVPRFIDEATQAVRRLVPGLPVLIVAHLGDGNVHFIPFFTFDAWNALPGRDAMAASLRRAVNDVADALGGTFSAEHGVGRSSLAEMAHYKSPVELAMMRAVKQAFDPDHLFNPGRLLP</sequence>
<dbReference type="RefSeq" id="WP_338880096.1">
    <property type="nucleotide sequence ID" value="NZ_CP148753.1"/>
</dbReference>
<dbReference type="InterPro" id="IPR016164">
    <property type="entry name" value="FAD-linked_Oxase-like_C"/>
</dbReference>
<comment type="similarity">
    <text evidence="1">Belongs to the FAD-binding oxidoreductase/transferase type 4 family.</text>
</comment>
<dbReference type="Gene3D" id="3.30.43.10">
    <property type="entry name" value="Uridine Diphospho-n-acetylenolpyruvylglucosamine Reductase, domain 2"/>
    <property type="match status" value="1"/>
</dbReference>
<dbReference type="EMBL" id="CP148753">
    <property type="protein sequence ID" value="WXR74174.1"/>
    <property type="molecule type" value="Genomic_DNA"/>
</dbReference>
<reference evidence="5 6" key="1">
    <citation type="submission" date="2024-03" db="EMBL/GenBank/DDBJ databases">
        <title>Reference genomes for the five species model microbial community.</title>
        <authorList>
            <person name="Padfield D."/>
        </authorList>
    </citation>
    <scope>NUCLEOTIDE SEQUENCE [LARGE SCALE GENOMIC DNA]</scope>
    <source>
        <strain evidence="5 6">AB1</strain>
    </source>
</reference>
<evidence type="ECO:0000256" key="2">
    <source>
        <dbReference type="ARBA" id="ARBA00022630"/>
    </source>
</evidence>
<dbReference type="SUPFAM" id="SSF55103">
    <property type="entry name" value="FAD-linked oxidases, C-terminal domain"/>
    <property type="match status" value="1"/>
</dbReference>
<gene>
    <name evidence="5" type="ORF">WHX56_01435</name>
</gene>
<dbReference type="Gene3D" id="3.30.465.10">
    <property type="match status" value="1"/>
</dbReference>
<dbReference type="InterPro" id="IPR004113">
    <property type="entry name" value="FAD-bd_oxidored_4_C"/>
</dbReference>
<evidence type="ECO:0000313" key="5">
    <source>
        <dbReference type="EMBL" id="WXR74174.1"/>
    </source>
</evidence>
<dbReference type="Gene3D" id="1.10.45.10">
    <property type="entry name" value="Vanillyl-alcohol Oxidase, Chain A, domain 4"/>
    <property type="match status" value="1"/>
</dbReference>
<dbReference type="Pfam" id="PF02913">
    <property type="entry name" value="FAD-oxidase_C"/>
    <property type="match status" value="1"/>
</dbReference>
<dbReference type="SUPFAM" id="SSF56176">
    <property type="entry name" value="FAD-binding/transporter-associated domain-like"/>
    <property type="match status" value="1"/>
</dbReference>
<keyword evidence="3" id="KW-0274">FAD</keyword>
<name>A0ABZ2RZV0_9BURK</name>
<keyword evidence="6" id="KW-1185">Reference proteome</keyword>
<dbReference type="InterPro" id="IPR016167">
    <property type="entry name" value="FAD-bd_PCMH_sub1"/>
</dbReference>
<dbReference type="PANTHER" id="PTHR43716:SF2">
    <property type="entry name" value="BLL6224 PROTEIN"/>
    <property type="match status" value="1"/>
</dbReference>
<dbReference type="Gene3D" id="3.30.70.2740">
    <property type="match status" value="1"/>
</dbReference>
<organism evidence="5 6">
    <name type="scientific">Achromobacter veterisilvae</name>
    <dbReference type="NCBI Taxonomy" id="2069367"/>
    <lineage>
        <taxon>Bacteria</taxon>
        <taxon>Pseudomonadati</taxon>
        <taxon>Pseudomonadota</taxon>
        <taxon>Betaproteobacteria</taxon>
        <taxon>Burkholderiales</taxon>
        <taxon>Alcaligenaceae</taxon>
        <taxon>Achromobacter</taxon>
    </lineage>
</organism>
<evidence type="ECO:0000256" key="1">
    <source>
        <dbReference type="ARBA" id="ARBA00008000"/>
    </source>
</evidence>
<evidence type="ECO:0000256" key="3">
    <source>
        <dbReference type="ARBA" id="ARBA00022827"/>
    </source>
</evidence>
<protein>
    <submittedName>
        <fullName evidence="5">FAD-binding oxidoreductase</fullName>
    </submittedName>
</protein>
<dbReference type="Proteomes" id="UP001456224">
    <property type="component" value="Chromosome"/>
</dbReference>
<dbReference type="InterPro" id="IPR006094">
    <property type="entry name" value="Oxid_FAD_bind_N"/>
</dbReference>
<keyword evidence="2" id="KW-0285">Flavoprotein</keyword>
<dbReference type="PANTHER" id="PTHR43716">
    <property type="entry name" value="D-2-HYDROXYGLUTARATE DEHYDROGENASE, MITOCHONDRIAL"/>
    <property type="match status" value="1"/>
</dbReference>
<proteinExistence type="inferred from homology"/>
<dbReference type="InterPro" id="IPR051264">
    <property type="entry name" value="FAD-oxidored/transferase_4"/>
</dbReference>
<dbReference type="InterPro" id="IPR016169">
    <property type="entry name" value="FAD-bd_PCMH_sub2"/>
</dbReference>
<evidence type="ECO:0000313" key="6">
    <source>
        <dbReference type="Proteomes" id="UP001456224"/>
    </source>
</evidence>